<proteinExistence type="predicted"/>
<sequence length="102" mass="11079">MKKPKYLILVCNSYRVAGDAQGACNKKGASSMLQYISEEASDRGLDVAVTTTACLNVCSQGPVMVIQPNNYWYGGVSSENVIDEILDALEDNECCEKYSIAD</sequence>
<protein>
    <submittedName>
        <fullName evidence="1">2Fe-2S ferredoxin</fullName>
    </submittedName>
</protein>
<gene>
    <name evidence="1" type="ORF">TRIP_D260116</name>
</gene>
<organism evidence="1">
    <name type="scientific">uncultured Paludibacter sp</name>
    <dbReference type="NCBI Taxonomy" id="497635"/>
    <lineage>
        <taxon>Bacteria</taxon>
        <taxon>Pseudomonadati</taxon>
        <taxon>Bacteroidota</taxon>
        <taxon>Bacteroidia</taxon>
        <taxon>Bacteroidales</taxon>
        <taxon>Paludibacteraceae</taxon>
        <taxon>Paludibacter</taxon>
        <taxon>environmental samples</taxon>
    </lineage>
</organism>
<accession>A0A653AAL2</accession>
<reference evidence="1" key="1">
    <citation type="submission" date="2018-07" db="EMBL/GenBank/DDBJ databases">
        <authorList>
            <consortium name="Genoscope - CEA"/>
            <person name="William W."/>
        </authorList>
    </citation>
    <scope>NUCLEOTIDE SEQUENCE</scope>
    <source>
        <strain evidence="1">IK1</strain>
    </source>
</reference>
<dbReference type="InterPro" id="IPR036249">
    <property type="entry name" value="Thioredoxin-like_sf"/>
</dbReference>
<dbReference type="CDD" id="cd02980">
    <property type="entry name" value="TRX_Fd_family"/>
    <property type="match status" value="1"/>
</dbReference>
<name>A0A653AAL2_9BACT</name>
<dbReference type="EMBL" id="UPXZ01000019">
    <property type="protein sequence ID" value="VBB44702.1"/>
    <property type="molecule type" value="Genomic_DNA"/>
</dbReference>
<dbReference type="AlphaFoldDB" id="A0A653AAL2"/>
<evidence type="ECO:0000313" key="1">
    <source>
        <dbReference type="EMBL" id="VBB44702.1"/>
    </source>
</evidence>
<dbReference type="Gene3D" id="3.40.30.10">
    <property type="entry name" value="Glutaredoxin"/>
    <property type="match status" value="1"/>
</dbReference>
<dbReference type="SUPFAM" id="SSF52833">
    <property type="entry name" value="Thioredoxin-like"/>
    <property type="match status" value="1"/>
</dbReference>